<organism evidence="1 2">
    <name type="scientific">Lecanicillium saksenae</name>
    <dbReference type="NCBI Taxonomy" id="468837"/>
    <lineage>
        <taxon>Eukaryota</taxon>
        <taxon>Fungi</taxon>
        <taxon>Dikarya</taxon>
        <taxon>Ascomycota</taxon>
        <taxon>Pezizomycotina</taxon>
        <taxon>Sordariomycetes</taxon>
        <taxon>Hypocreomycetidae</taxon>
        <taxon>Hypocreales</taxon>
        <taxon>Cordycipitaceae</taxon>
        <taxon>Lecanicillium</taxon>
    </lineage>
</organism>
<name>A0ACC1QVY5_9HYPO</name>
<reference evidence="1" key="1">
    <citation type="submission" date="2022-07" db="EMBL/GenBank/DDBJ databases">
        <title>Genome Sequence of Lecanicillium saksenae.</title>
        <authorList>
            <person name="Buettner E."/>
        </authorList>
    </citation>
    <scope>NUCLEOTIDE SEQUENCE</scope>
    <source>
        <strain evidence="1">VT-O1</strain>
    </source>
</reference>
<keyword evidence="2" id="KW-1185">Reference proteome</keyword>
<dbReference type="EMBL" id="JANAKD010000431">
    <property type="protein sequence ID" value="KAJ3493946.1"/>
    <property type="molecule type" value="Genomic_DNA"/>
</dbReference>
<gene>
    <name evidence="1" type="ORF">NLG97_g4401</name>
</gene>
<proteinExistence type="predicted"/>
<dbReference type="Proteomes" id="UP001148737">
    <property type="component" value="Unassembled WGS sequence"/>
</dbReference>
<sequence>MSAAYKQFLASPNSSLLAENASLHYITTLSNFAGPTEIIKHLTALRRQVNKKQEEILSLVEGPDAIVVEVLTAIEFVTSGGIYLPKLDDNFLSDRTAYIPVTHFVSFDAAGKIVQIRQQWDQGALLKQLEIVGKTGRNWPIADSREQLRQIQSCLKTVGKGAAPTSSHNDVVIRTRHNSTNALRDPHASLNLYGSREEIESVPMQAAPNPYAGHRPNQRSVIDIIGDEPEDGESGHSRHRSVSPSKAGSGKNYQPSRIFDGQQDVEVEEVETPKRGDKFIKPHPTKYNHFDFVDGSDPRDAPARGVDHDKRPKSKHDSQWSFDDFVTPAKATASKGMRSSDIQHWNPETQFSNDPEERHPTGRGRRDAETHFELQDDGERDARQERVGLPRGAMHGEGQSLYKNQLFDEVEPTPGPKRALQTVTNLKDRSKDFDPHFEMTDASPSQPSRSQHAPEGKVKMAKMMDHNWEVYDQSPLKENRRAPAPATTGSNQKIHVAGDGMGARKGTTHEQTDTKIHIAGDGMGGRKGTSRAWMTGGDEDEEEQPKVNPRGRGNVAAQKSDGFWDF</sequence>
<accession>A0ACC1QVY5</accession>
<evidence type="ECO:0000313" key="2">
    <source>
        <dbReference type="Proteomes" id="UP001148737"/>
    </source>
</evidence>
<comment type="caution">
    <text evidence="1">The sequence shown here is derived from an EMBL/GenBank/DDBJ whole genome shotgun (WGS) entry which is preliminary data.</text>
</comment>
<protein>
    <submittedName>
        <fullName evidence="1">Uncharacterized protein</fullName>
    </submittedName>
</protein>
<evidence type="ECO:0000313" key="1">
    <source>
        <dbReference type="EMBL" id="KAJ3493946.1"/>
    </source>
</evidence>